<sequence>MTASIQSPSLSTAGPASGSTWFPGPVLGGLSLTVAPLLLLAATLLRSPFDFFYKQQLAAFGSDPTLMVTAYTLFLAGTVALWPGIVSLVRSIAHTRPTLARWAGGLVVTGLLARTFHAGVDQAAFSLARHRGVEFATAQVGLAYQDEHLFSYLSFTIMFGWFVLAFAVYRSGHFTGVVGKIRAVALATMGLLPLGVLKGTELLSIVGTVGLCVALLPEGVRLLRTVSRPTPRAAAMAALTVVGLAAFAYLSTQG</sequence>
<evidence type="ECO:0000256" key="1">
    <source>
        <dbReference type="SAM" id="Phobius"/>
    </source>
</evidence>
<evidence type="ECO:0000313" key="3">
    <source>
        <dbReference type="Proteomes" id="UP000542674"/>
    </source>
</evidence>
<dbReference type="Proteomes" id="UP000542674">
    <property type="component" value="Unassembled WGS sequence"/>
</dbReference>
<feature type="transmembrane region" description="Helical" evidence="1">
    <location>
        <begin position="66"/>
        <end position="89"/>
    </location>
</feature>
<keyword evidence="1" id="KW-0472">Membrane</keyword>
<gene>
    <name evidence="2" type="ORF">F4559_002420</name>
</gene>
<feature type="transmembrane region" description="Helical" evidence="1">
    <location>
        <begin position="235"/>
        <end position="252"/>
    </location>
</feature>
<organism evidence="2 3">
    <name type="scientific">Saccharothrix violaceirubra</name>
    <dbReference type="NCBI Taxonomy" id="413306"/>
    <lineage>
        <taxon>Bacteria</taxon>
        <taxon>Bacillati</taxon>
        <taxon>Actinomycetota</taxon>
        <taxon>Actinomycetes</taxon>
        <taxon>Pseudonocardiales</taxon>
        <taxon>Pseudonocardiaceae</taxon>
        <taxon>Saccharothrix</taxon>
    </lineage>
</organism>
<keyword evidence="3" id="KW-1185">Reference proteome</keyword>
<dbReference type="RefSeq" id="WP_246445164.1">
    <property type="nucleotide sequence ID" value="NZ_BAABAI010000013.1"/>
</dbReference>
<accession>A0A7W7T201</accession>
<dbReference type="AlphaFoldDB" id="A0A7W7T201"/>
<protein>
    <submittedName>
        <fullName evidence="2">Uncharacterized protein</fullName>
    </submittedName>
</protein>
<feature type="transmembrane region" description="Helical" evidence="1">
    <location>
        <begin position="26"/>
        <end position="45"/>
    </location>
</feature>
<evidence type="ECO:0000313" key="2">
    <source>
        <dbReference type="EMBL" id="MBB4965061.1"/>
    </source>
</evidence>
<reference evidence="2 3" key="1">
    <citation type="submission" date="2020-08" db="EMBL/GenBank/DDBJ databases">
        <title>Sequencing the genomes of 1000 actinobacteria strains.</title>
        <authorList>
            <person name="Klenk H.-P."/>
        </authorList>
    </citation>
    <scope>NUCLEOTIDE SEQUENCE [LARGE SCALE GENOMIC DNA]</scope>
    <source>
        <strain evidence="2 3">DSM 45084</strain>
    </source>
</reference>
<keyword evidence="1" id="KW-1133">Transmembrane helix</keyword>
<proteinExistence type="predicted"/>
<keyword evidence="1" id="KW-0812">Transmembrane</keyword>
<comment type="caution">
    <text evidence="2">The sequence shown here is derived from an EMBL/GenBank/DDBJ whole genome shotgun (WGS) entry which is preliminary data.</text>
</comment>
<name>A0A7W7T201_9PSEU</name>
<feature type="transmembrane region" description="Helical" evidence="1">
    <location>
        <begin position="203"/>
        <end position="223"/>
    </location>
</feature>
<feature type="transmembrane region" description="Helical" evidence="1">
    <location>
        <begin position="149"/>
        <end position="169"/>
    </location>
</feature>
<dbReference type="EMBL" id="JACHJS010000001">
    <property type="protein sequence ID" value="MBB4965061.1"/>
    <property type="molecule type" value="Genomic_DNA"/>
</dbReference>